<dbReference type="InterPro" id="IPR000073">
    <property type="entry name" value="AB_hydrolase_1"/>
</dbReference>
<dbReference type="Proteomes" id="UP000184096">
    <property type="component" value="Chromosome I"/>
</dbReference>
<gene>
    <name evidence="2" type="ORF">SAMN05444170_4623</name>
</gene>
<dbReference type="PRINTS" id="PR00111">
    <property type="entry name" value="ABHYDROLASE"/>
</dbReference>
<proteinExistence type="predicted"/>
<dbReference type="InterPro" id="IPR029058">
    <property type="entry name" value="AB_hydrolase_fold"/>
</dbReference>
<keyword evidence="3" id="KW-1185">Reference proteome</keyword>
<dbReference type="Pfam" id="PF00561">
    <property type="entry name" value="Abhydrolase_1"/>
    <property type="match status" value="1"/>
</dbReference>
<dbReference type="PANTHER" id="PTHR43798">
    <property type="entry name" value="MONOACYLGLYCEROL LIPASE"/>
    <property type="match status" value="1"/>
</dbReference>
<evidence type="ECO:0000313" key="3">
    <source>
        <dbReference type="Proteomes" id="UP000184096"/>
    </source>
</evidence>
<dbReference type="InterPro" id="IPR000639">
    <property type="entry name" value="Epox_hydrolase-like"/>
</dbReference>
<dbReference type="EMBL" id="LT670849">
    <property type="protein sequence ID" value="SHN81125.1"/>
    <property type="molecule type" value="Genomic_DNA"/>
</dbReference>
<dbReference type="GO" id="GO:0003824">
    <property type="term" value="F:catalytic activity"/>
    <property type="evidence" value="ECO:0007669"/>
    <property type="project" value="InterPro"/>
</dbReference>
<feature type="domain" description="AB hydrolase-1" evidence="1">
    <location>
        <begin position="24"/>
        <end position="250"/>
    </location>
</feature>
<evidence type="ECO:0000259" key="1">
    <source>
        <dbReference type="Pfam" id="PF00561"/>
    </source>
</evidence>
<dbReference type="SUPFAM" id="SSF53474">
    <property type="entry name" value="alpha/beta-Hydrolases"/>
    <property type="match status" value="1"/>
</dbReference>
<dbReference type="InterPro" id="IPR050266">
    <property type="entry name" value="AB_hydrolase_sf"/>
</dbReference>
<sequence length="271" mass="28200">MTSVRELAEGVEVFRRRGEAQRCAFVLLHGVGSNARSFEPLVQALPPSIETIAWNAPGYGQSKPLAKDSPAPRDYAAALAAVMDRLGISRAVLVGHSLGSLFAASFAANYPERVSALALLSPALGYRVPAHEPLPPAVQQRIDELNTLGGQAFAAKRAARLVGDPAQKPHVLAAVERAMAAVHPQGYAQAVRALGAGDMLADLAAVSVPSLVAVGSKDLITPPDNAKAARDALRGKTTYHEIAGSGHALPQEEPAVVARLLAAFVGDNAHA</sequence>
<accession>A0A1M7UDX0</accession>
<dbReference type="AlphaFoldDB" id="A0A1M7UDX0"/>
<dbReference type="RefSeq" id="WP_072821314.1">
    <property type="nucleotide sequence ID" value="NZ_LT670849.1"/>
</dbReference>
<dbReference type="PRINTS" id="PR00412">
    <property type="entry name" value="EPOXHYDRLASE"/>
</dbReference>
<organism evidence="2 3">
    <name type="scientific">Bradyrhizobium erythrophlei</name>
    <dbReference type="NCBI Taxonomy" id="1437360"/>
    <lineage>
        <taxon>Bacteria</taxon>
        <taxon>Pseudomonadati</taxon>
        <taxon>Pseudomonadota</taxon>
        <taxon>Alphaproteobacteria</taxon>
        <taxon>Hyphomicrobiales</taxon>
        <taxon>Nitrobacteraceae</taxon>
        <taxon>Bradyrhizobium</taxon>
    </lineage>
</organism>
<protein>
    <submittedName>
        <fullName evidence="2">Pimeloyl-ACP methyl ester carboxylesterase</fullName>
    </submittedName>
</protein>
<dbReference type="OrthoDB" id="9785847at2"/>
<name>A0A1M7UDX0_9BRAD</name>
<reference evidence="3" key="1">
    <citation type="submission" date="2016-11" db="EMBL/GenBank/DDBJ databases">
        <authorList>
            <person name="Varghese N."/>
            <person name="Submissions S."/>
        </authorList>
    </citation>
    <scope>NUCLEOTIDE SEQUENCE [LARGE SCALE GENOMIC DNA]</scope>
    <source>
        <strain evidence="3">GAS401</strain>
    </source>
</reference>
<dbReference type="Gene3D" id="3.40.50.1820">
    <property type="entry name" value="alpha/beta hydrolase"/>
    <property type="match status" value="1"/>
</dbReference>
<evidence type="ECO:0000313" key="2">
    <source>
        <dbReference type="EMBL" id="SHN81125.1"/>
    </source>
</evidence>